<dbReference type="InterPro" id="IPR051310">
    <property type="entry name" value="MCP_chemotaxis"/>
</dbReference>
<keyword evidence="5" id="KW-1133">Transmembrane helix</keyword>
<dbReference type="Pfam" id="PF00015">
    <property type="entry name" value="MCPsignal"/>
    <property type="match status" value="1"/>
</dbReference>
<dbReference type="PANTHER" id="PTHR43531">
    <property type="entry name" value="PROTEIN ICFG"/>
    <property type="match status" value="1"/>
</dbReference>
<evidence type="ECO:0000313" key="7">
    <source>
        <dbReference type="EMBL" id="AHC16258.1"/>
    </source>
</evidence>
<proteinExistence type="inferred from homology"/>
<name>V5WKI0_9SPIO</name>
<dbReference type="SMART" id="SM00283">
    <property type="entry name" value="MA"/>
    <property type="match status" value="1"/>
</dbReference>
<feature type="domain" description="Methyl-accepting transducer" evidence="6">
    <location>
        <begin position="257"/>
        <end position="479"/>
    </location>
</feature>
<keyword evidence="3" id="KW-0807">Transducer</keyword>
<dbReference type="PRINTS" id="PR00260">
    <property type="entry name" value="CHEMTRNSDUCR"/>
</dbReference>
<dbReference type="GO" id="GO:0004888">
    <property type="term" value="F:transmembrane signaling receptor activity"/>
    <property type="evidence" value="ECO:0007669"/>
    <property type="project" value="InterPro"/>
</dbReference>
<comment type="similarity">
    <text evidence="2">Belongs to the methyl-accepting chemotaxis (MCP) protein family.</text>
</comment>
<keyword evidence="5" id="KW-0472">Membrane</keyword>
<evidence type="ECO:0000256" key="2">
    <source>
        <dbReference type="ARBA" id="ARBA00029447"/>
    </source>
</evidence>
<dbReference type="InterPro" id="IPR004090">
    <property type="entry name" value="Chemotax_Me-accpt_rcpt"/>
</dbReference>
<keyword evidence="5" id="KW-0812">Transmembrane</keyword>
<feature type="transmembrane region" description="Helical" evidence="5">
    <location>
        <begin position="163"/>
        <end position="182"/>
    </location>
</feature>
<dbReference type="STRING" id="1307761.L21SP2_2912"/>
<evidence type="ECO:0000256" key="5">
    <source>
        <dbReference type="SAM" id="Phobius"/>
    </source>
</evidence>
<organism evidence="7 8">
    <name type="scientific">Salinispira pacifica</name>
    <dbReference type="NCBI Taxonomy" id="1307761"/>
    <lineage>
        <taxon>Bacteria</taxon>
        <taxon>Pseudomonadati</taxon>
        <taxon>Spirochaetota</taxon>
        <taxon>Spirochaetia</taxon>
        <taxon>Spirochaetales</taxon>
        <taxon>Spirochaetaceae</taxon>
        <taxon>Salinispira</taxon>
    </lineage>
</organism>
<gene>
    <name evidence="7" type="ORF">L21SP2_2912</name>
</gene>
<dbReference type="Gene3D" id="1.10.287.950">
    <property type="entry name" value="Methyl-accepting chemotaxis protein"/>
    <property type="match status" value="1"/>
</dbReference>
<feature type="transmembrane region" description="Helical" evidence="5">
    <location>
        <begin position="52"/>
        <end position="71"/>
    </location>
</feature>
<dbReference type="PANTHER" id="PTHR43531:SF11">
    <property type="entry name" value="METHYL-ACCEPTING CHEMOTAXIS PROTEIN 3"/>
    <property type="match status" value="1"/>
</dbReference>
<evidence type="ECO:0000313" key="8">
    <source>
        <dbReference type="Proteomes" id="UP000018680"/>
    </source>
</evidence>
<dbReference type="EMBL" id="CP006939">
    <property type="protein sequence ID" value="AHC16258.1"/>
    <property type="molecule type" value="Genomic_DNA"/>
</dbReference>
<dbReference type="HOGENOM" id="CLU_037747_0_0_12"/>
<dbReference type="PROSITE" id="PS50111">
    <property type="entry name" value="CHEMOTAXIS_TRANSDUC_2"/>
    <property type="match status" value="1"/>
</dbReference>
<keyword evidence="8" id="KW-1185">Reference proteome</keyword>
<dbReference type="InterPro" id="IPR004089">
    <property type="entry name" value="MCPsignal_dom"/>
</dbReference>
<keyword evidence="1" id="KW-0145">Chemotaxis</keyword>
<dbReference type="PATRIC" id="fig|1307761.3.peg.2902"/>
<dbReference type="RefSeq" id="WP_024269155.1">
    <property type="nucleotide sequence ID" value="NC_023035.1"/>
</dbReference>
<dbReference type="SUPFAM" id="SSF58104">
    <property type="entry name" value="Methyl-accepting chemotaxis protein (MCP) signaling domain"/>
    <property type="match status" value="1"/>
</dbReference>
<feature type="transmembrane region" description="Helical" evidence="5">
    <location>
        <begin position="25"/>
        <end position="46"/>
    </location>
</feature>
<dbReference type="OrthoDB" id="369343at2"/>
<dbReference type="GO" id="GO:0006935">
    <property type="term" value="P:chemotaxis"/>
    <property type="evidence" value="ECO:0007669"/>
    <property type="project" value="UniProtKB-KW"/>
</dbReference>
<keyword evidence="4" id="KW-0175">Coiled coil</keyword>
<dbReference type="AlphaFoldDB" id="V5WKI0"/>
<evidence type="ECO:0000259" key="6">
    <source>
        <dbReference type="PROSITE" id="PS50111"/>
    </source>
</evidence>
<feature type="transmembrane region" description="Helical" evidence="5">
    <location>
        <begin position="129"/>
        <end position="151"/>
    </location>
</feature>
<dbReference type="Proteomes" id="UP000018680">
    <property type="component" value="Chromosome"/>
</dbReference>
<evidence type="ECO:0000256" key="3">
    <source>
        <dbReference type="PROSITE-ProRule" id="PRU00284"/>
    </source>
</evidence>
<dbReference type="eggNOG" id="COG0840">
    <property type="taxonomic scope" value="Bacteria"/>
</dbReference>
<sequence>MKIKEQFNGKYIGADKDIESKADSLFTVHIFLILGLVFVSLMFLISGEYQRLLLSGVLLVLFFTSFALGFAGRYRTSSSMLSFSSFIFLLSMVLTNDPGHPYALHMTAFYLTAVVMMTSLITVGKAGTLITYGLAMATVGAVFYVFFAGVLPANPEASVATLAGKYLGFVLVLLVFIAHFVMKKQRIAVKLIGEAQELAAESQEKNNAVTSMLGEVRKGIGITSKLISEVETIQERMRSANEKTDAIRKDMENFTLYFRESGEQLDSIGEQIGNVNKVIYSQSSAQEESAAATNQIISSISRVAQIAEEKQQSALELNKITESGGAQLRETVEIIQGISSNVDSIMEMVTLINNIASQTNLLSMNAAIEAAHAGDAGRGFSVVAEEIRKLAEGSARNASNIARVLKEVVNNITKGHESGNSTLNAFMRVQQEVESTTASFTEIVQRTQELSSGSSEIQHSLQGLSDLTRDVRQGSDDISESQQVVQNHIAATGERIGGIVEDLDVISRGNKEIEAAINHISAIAADLKRLNHDLENLG</sequence>
<dbReference type="KEGG" id="slr:L21SP2_2912"/>
<dbReference type="GO" id="GO:0007165">
    <property type="term" value="P:signal transduction"/>
    <property type="evidence" value="ECO:0007669"/>
    <property type="project" value="UniProtKB-KW"/>
</dbReference>
<dbReference type="GO" id="GO:0005886">
    <property type="term" value="C:plasma membrane"/>
    <property type="evidence" value="ECO:0007669"/>
    <property type="project" value="TreeGrafter"/>
</dbReference>
<evidence type="ECO:0000256" key="1">
    <source>
        <dbReference type="ARBA" id="ARBA00022500"/>
    </source>
</evidence>
<feature type="transmembrane region" description="Helical" evidence="5">
    <location>
        <begin position="102"/>
        <end position="122"/>
    </location>
</feature>
<feature type="coiled-coil region" evidence="4">
    <location>
        <begin position="223"/>
        <end position="250"/>
    </location>
</feature>
<accession>V5WKI0</accession>
<evidence type="ECO:0000256" key="4">
    <source>
        <dbReference type="SAM" id="Coils"/>
    </source>
</evidence>
<reference evidence="7 8" key="1">
    <citation type="journal article" date="2015" name="Stand. Genomic Sci.">
        <title>Complete genome sequence and description of Salinispira pacifica gen. nov., sp. nov., a novel spirochaete isolated form a hypersaline microbial mat.</title>
        <authorList>
            <person name="Ben Hania W."/>
            <person name="Joseph M."/>
            <person name="Schumann P."/>
            <person name="Bunk B."/>
            <person name="Fiebig A."/>
            <person name="Sproer C."/>
            <person name="Klenk H.P."/>
            <person name="Fardeau M.L."/>
            <person name="Spring S."/>
        </authorList>
    </citation>
    <scope>NUCLEOTIDE SEQUENCE [LARGE SCALE GENOMIC DNA]</scope>
    <source>
        <strain evidence="7 8">L21-RPul-D2</strain>
    </source>
</reference>
<protein>
    <submittedName>
        <fullName evidence="7">Methyl-accepting chemotaxis protein</fullName>
    </submittedName>
</protein>